<dbReference type="HOGENOM" id="CLU_1973342_0_0_1"/>
<name>D6WJF0_TRICA</name>
<dbReference type="AlphaFoldDB" id="D6WJF0"/>
<organism evidence="1 2">
    <name type="scientific">Tribolium castaneum</name>
    <name type="common">Red flour beetle</name>
    <dbReference type="NCBI Taxonomy" id="7070"/>
    <lineage>
        <taxon>Eukaryota</taxon>
        <taxon>Metazoa</taxon>
        <taxon>Ecdysozoa</taxon>
        <taxon>Arthropoda</taxon>
        <taxon>Hexapoda</taxon>
        <taxon>Insecta</taxon>
        <taxon>Pterygota</taxon>
        <taxon>Neoptera</taxon>
        <taxon>Endopterygota</taxon>
        <taxon>Coleoptera</taxon>
        <taxon>Polyphaga</taxon>
        <taxon>Cucujiformia</taxon>
        <taxon>Tenebrionidae</taxon>
        <taxon>Tenebrionidae incertae sedis</taxon>
        <taxon>Tribolium</taxon>
    </lineage>
</organism>
<reference evidence="1 2" key="1">
    <citation type="journal article" date="2008" name="Nature">
        <title>The genome of the model beetle and pest Tribolium castaneum.</title>
        <authorList>
            <consortium name="Tribolium Genome Sequencing Consortium"/>
            <person name="Richards S."/>
            <person name="Gibbs R.A."/>
            <person name="Weinstock G.M."/>
            <person name="Brown S.J."/>
            <person name="Denell R."/>
            <person name="Beeman R.W."/>
            <person name="Gibbs R."/>
            <person name="Beeman R.W."/>
            <person name="Brown S.J."/>
            <person name="Bucher G."/>
            <person name="Friedrich M."/>
            <person name="Grimmelikhuijzen C.J."/>
            <person name="Klingler M."/>
            <person name="Lorenzen M."/>
            <person name="Richards S."/>
            <person name="Roth S."/>
            <person name="Schroder R."/>
            <person name="Tautz D."/>
            <person name="Zdobnov E.M."/>
            <person name="Muzny D."/>
            <person name="Gibbs R.A."/>
            <person name="Weinstock G.M."/>
            <person name="Attaway T."/>
            <person name="Bell S."/>
            <person name="Buhay C.J."/>
            <person name="Chandrabose M.N."/>
            <person name="Chavez D."/>
            <person name="Clerk-Blankenburg K.P."/>
            <person name="Cree A."/>
            <person name="Dao M."/>
            <person name="Davis C."/>
            <person name="Chacko J."/>
            <person name="Dinh H."/>
            <person name="Dugan-Rocha S."/>
            <person name="Fowler G."/>
            <person name="Garner T.T."/>
            <person name="Garnes J."/>
            <person name="Gnirke A."/>
            <person name="Hawes A."/>
            <person name="Hernandez J."/>
            <person name="Hines S."/>
            <person name="Holder M."/>
            <person name="Hume J."/>
            <person name="Jhangiani S.N."/>
            <person name="Joshi V."/>
            <person name="Khan Z.M."/>
            <person name="Jackson L."/>
            <person name="Kovar C."/>
            <person name="Kowis A."/>
            <person name="Lee S."/>
            <person name="Lewis L.R."/>
            <person name="Margolis J."/>
            <person name="Morgan M."/>
            <person name="Nazareth L.V."/>
            <person name="Nguyen N."/>
            <person name="Okwuonu G."/>
            <person name="Parker D."/>
            <person name="Richards S."/>
            <person name="Ruiz S.J."/>
            <person name="Santibanez J."/>
            <person name="Savard J."/>
            <person name="Scherer S.E."/>
            <person name="Schneider B."/>
            <person name="Sodergren E."/>
            <person name="Tautz D."/>
            <person name="Vattahil S."/>
            <person name="Villasana D."/>
            <person name="White C.S."/>
            <person name="Wright R."/>
            <person name="Park Y."/>
            <person name="Beeman R.W."/>
            <person name="Lord J."/>
            <person name="Oppert B."/>
            <person name="Lorenzen M."/>
            <person name="Brown S."/>
            <person name="Wang L."/>
            <person name="Savard J."/>
            <person name="Tautz D."/>
            <person name="Richards S."/>
            <person name="Weinstock G."/>
            <person name="Gibbs R.A."/>
            <person name="Liu Y."/>
            <person name="Worley K."/>
            <person name="Weinstock G."/>
            <person name="Elsik C.G."/>
            <person name="Reese J.T."/>
            <person name="Elhaik E."/>
            <person name="Landan G."/>
            <person name="Graur D."/>
            <person name="Arensburger P."/>
            <person name="Atkinson P."/>
            <person name="Beeman R.W."/>
            <person name="Beidler J."/>
            <person name="Brown S.J."/>
            <person name="Demuth J.P."/>
            <person name="Drury D.W."/>
            <person name="Du Y.Z."/>
            <person name="Fujiwara H."/>
            <person name="Lorenzen M."/>
            <person name="Maselli V."/>
            <person name="Osanai M."/>
            <person name="Park Y."/>
            <person name="Robertson H.M."/>
            <person name="Tu Z."/>
            <person name="Wang J.J."/>
            <person name="Wang S."/>
            <person name="Richards S."/>
            <person name="Song H."/>
            <person name="Zhang L."/>
            <person name="Sodergren E."/>
            <person name="Werner D."/>
            <person name="Stanke M."/>
            <person name="Morgenstern B."/>
            <person name="Solovyev V."/>
            <person name="Kosarev P."/>
            <person name="Brown G."/>
            <person name="Chen H.C."/>
            <person name="Ermolaeva O."/>
            <person name="Hlavina W."/>
            <person name="Kapustin Y."/>
            <person name="Kiryutin B."/>
            <person name="Kitts P."/>
            <person name="Maglott D."/>
            <person name="Pruitt K."/>
            <person name="Sapojnikov V."/>
            <person name="Souvorov A."/>
            <person name="Mackey A.J."/>
            <person name="Waterhouse R.M."/>
            <person name="Wyder S."/>
            <person name="Zdobnov E.M."/>
            <person name="Zdobnov E.M."/>
            <person name="Wyder S."/>
            <person name="Kriventseva E.V."/>
            <person name="Kadowaki T."/>
            <person name="Bork P."/>
            <person name="Aranda M."/>
            <person name="Bao R."/>
            <person name="Beermann A."/>
            <person name="Berns N."/>
            <person name="Bolognesi R."/>
            <person name="Bonneton F."/>
            <person name="Bopp D."/>
            <person name="Brown S.J."/>
            <person name="Bucher G."/>
            <person name="Butts T."/>
            <person name="Chaumot A."/>
            <person name="Denell R.E."/>
            <person name="Ferrier D.E."/>
            <person name="Friedrich M."/>
            <person name="Gordon C.M."/>
            <person name="Jindra M."/>
            <person name="Klingler M."/>
            <person name="Lan Q."/>
            <person name="Lattorff H.M."/>
            <person name="Laudet V."/>
            <person name="von Levetsow C."/>
            <person name="Liu Z."/>
            <person name="Lutz R."/>
            <person name="Lynch J.A."/>
            <person name="da Fonseca R.N."/>
            <person name="Posnien N."/>
            <person name="Reuter R."/>
            <person name="Roth S."/>
            <person name="Savard J."/>
            <person name="Schinko J.B."/>
            <person name="Schmitt C."/>
            <person name="Schoppmeier M."/>
            <person name="Schroder R."/>
            <person name="Shippy T.D."/>
            <person name="Simonnet F."/>
            <person name="Marques-Souza H."/>
            <person name="Tautz D."/>
            <person name="Tomoyasu Y."/>
            <person name="Trauner J."/>
            <person name="Van der Zee M."/>
            <person name="Vervoort M."/>
            <person name="Wittkopp N."/>
            <person name="Wimmer E.A."/>
            <person name="Yang X."/>
            <person name="Jones A.K."/>
            <person name="Sattelle D.B."/>
            <person name="Ebert P.R."/>
            <person name="Nelson D."/>
            <person name="Scott J.G."/>
            <person name="Beeman R.W."/>
            <person name="Muthukrishnan S."/>
            <person name="Kramer K.J."/>
            <person name="Arakane Y."/>
            <person name="Beeman R.W."/>
            <person name="Zhu Q."/>
            <person name="Hogenkamp D."/>
            <person name="Dixit R."/>
            <person name="Oppert B."/>
            <person name="Jiang H."/>
            <person name="Zou Z."/>
            <person name="Marshall J."/>
            <person name="Elpidina E."/>
            <person name="Vinokurov K."/>
            <person name="Oppert C."/>
            <person name="Zou Z."/>
            <person name="Evans J."/>
            <person name="Lu Z."/>
            <person name="Zhao P."/>
            <person name="Sumathipala N."/>
            <person name="Altincicek B."/>
            <person name="Vilcinskas A."/>
            <person name="Williams M."/>
            <person name="Hultmark D."/>
            <person name="Hetru C."/>
            <person name="Jiang H."/>
            <person name="Grimmelikhuijzen C.J."/>
            <person name="Hauser F."/>
            <person name="Cazzamali G."/>
            <person name="Williamson M."/>
            <person name="Park Y."/>
            <person name="Li B."/>
            <person name="Tanaka Y."/>
            <person name="Predel R."/>
            <person name="Neupert S."/>
            <person name="Schachtner J."/>
            <person name="Verleyen P."/>
            <person name="Raible F."/>
            <person name="Bork P."/>
            <person name="Friedrich M."/>
            <person name="Walden K.K."/>
            <person name="Robertson H.M."/>
            <person name="Angeli S."/>
            <person name="Foret S."/>
            <person name="Bucher G."/>
            <person name="Schuetz S."/>
            <person name="Maleszka R."/>
            <person name="Wimmer E.A."/>
            <person name="Beeman R.W."/>
            <person name="Lorenzen M."/>
            <person name="Tomoyasu Y."/>
            <person name="Miller S.C."/>
            <person name="Grossmann D."/>
            <person name="Bucher G."/>
        </authorList>
    </citation>
    <scope>NUCLEOTIDE SEQUENCE [LARGE SCALE GENOMIC DNA]</scope>
    <source>
        <strain evidence="1 2">Georgia GA2</strain>
    </source>
</reference>
<keyword evidence="2" id="KW-1185">Reference proteome</keyword>
<dbReference type="EMBL" id="KQ971342">
    <property type="protein sequence ID" value="EFA03886.1"/>
    <property type="molecule type" value="Genomic_DNA"/>
</dbReference>
<reference evidence="1 2" key="2">
    <citation type="journal article" date="2010" name="Nucleic Acids Res.">
        <title>BeetleBase in 2010: revisions to provide comprehensive genomic information for Tribolium castaneum.</title>
        <authorList>
            <person name="Kim H.S."/>
            <person name="Murphy T."/>
            <person name="Xia J."/>
            <person name="Caragea D."/>
            <person name="Park Y."/>
            <person name="Beeman R.W."/>
            <person name="Lorenzen M.D."/>
            <person name="Butcher S."/>
            <person name="Manak J.R."/>
            <person name="Brown S.J."/>
        </authorList>
    </citation>
    <scope>GENOME REANNOTATION</scope>
    <source>
        <strain evidence="1 2">Georgia GA2</strain>
    </source>
</reference>
<evidence type="ECO:0000313" key="2">
    <source>
        <dbReference type="Proteomes" id="UP000007266"/>
    </source>
</evidence>
<proteinExistence type="predicted"/>
<dbReference type="Proteomes" id="UP000007266">
    <property type="component" value="Linkage group 5"/>
</dbReference>
<protein>
    <submittedName>
        <fullName evidence="1">Uncharacterized protein</fullName>
    </submittedName>
</protein>
<dbReference type="InParanoid" id="D6WJF0"/>
<gene>
    <name evidence="1" type="primary">GLEAN_14010</name>
    <name evidence="1" type="ORF">TcasGA2_TC014010</name>
</gene>
<accession>D6WJF0</accession>
<sequence length="127" mass="14726">MNESEFAYWRSLKCRKFEYVSCASRLRSGKVHSPPCEVCVASCEDAVEVCRSWDNLRQQQVINARFFALLTRNLRENAFGGSLELLKSCEEQVKAWFTPVQWTRGALNRVFRSRAPLSCWPNCSWPV</sequence>
<evidence type="ECO:0000313" key="1">
    <source>
        <dbReference type="EMBL" id="EFA03886.1"/>
    </source>
</evidence>